<dbReference type="InterPro" id="IPR014347">
    <property type="entry name" value="Tautomerase/MIF_sf"/>
</dbReference>
<name>A0A059KRX4_9BURK</name>
<organism evidence="1 2">
    <name type="scientific">Sphaerotilus natans subsp. natans DSM 6575</name>
    <dbReference type="NCBI Taxonomy" id="1286631"/>
    <lineage>
        <taxon>Bacteria</taxon>
        <taxon>Pseudomonadati</taxon>
        <taxon>Pseudomonadota</taxon>
        <taxon>Betaproteobacteria</taxon>
        <taxon>Burkholderiales</taxon>
        <taxon>Sphaerotilaceae</taxon>
        <taxon>Sphaerotilus</taxon>
    </lineage>
</organism>
<proteinExistence type="predicted"/>
<dbReference type="AlphaFoldDB" id="A0A059KRX4"/>
<gene>
    <name evidence="1" type="ORF">X805_03180</name>
</gene>
<dbReference type="eggNOG" id="COG1942">
    <property type="taxonomic scope" value="Bacteria"/>
</dbReference>
<protein>
    <recommendedName>
        <fullName evidence="3">4-oxalocrotonate tautomerase</fullName>
    </recommendedName>
</protein>
<dbReference type="Gene3D" id="3.30.429.10">
    <property type="entry name" value="Macrophage Migration Inhibitory Factor"/>
    <property type="match status" value="1"/>
</dbReference>
<dbReference type="PANTHER" id="PTHR35530">
    <property type="entry name" value="TAUTOMERASE-RELATED"/>
    <property type="match status" value="1"/>
</dbReference>
<keyword evidence="2" id="KW-1185">Reference proteome</keyword>
<dbReference type="SUPFAM" id="SSF55331">
    <property type="entry name" value="Tautomerase/MIF"/>
    <property type="match status" value="1"/>
</dbReference>
<sequence length="138" mass="14952">MPLLTLSTWPALTQPEQRHAIARELTGHTERLLGKKRALTAVAVLAEPIGWTIGGEPVEPPDRAAEAGPARSTFALEIRITAGTNTAQQKADWIAAAWDTLRRALPEALVEASYVSVLELPADDWGWGGRTQAARLPR</sequence>
<evidence type="ECO:0000313" key="2">
    <source>
        <dbReference type="Proteomes" id="UP000026714"/>
    </source>
</evidence>
<comment type="caution">
    <text evidence="1">The sequence shown here is derived from an EMBL/GenBank/DDBJ whole genome shotgun (WGS) entry which is preliminary data.</text>
</comment>
<reference evidence="1 2" key="1">
    <citation type="journal article" date="2014" name="FEMS Microbiol. Ecol.">
        <title>Sphaerotilus natans encrusted with nanoball-shaped Fe(III) oxide minerals formed by nitrate-reducing mixotrophic Fe(II) oxidation.</title>
        <authorList>
            <person name="Park S."/>
            <person name="Kim D.H."/>
            <person name="Lee J.H."/>
            <person name="Hur H.G."/>
        </authorList>
    </citation>
    <scope>NUCLEOTIDE SEQUENCE [LARGE SCALE GENOMIC DNA]</scope>
    <source>
        <strain evidence="1 2">DSM 6575</strain>
    </source>
</reference>
<evidence type="ECO:0008006" key="3">
    <source>
        <dbReference type="Google" id="ProtNLM"/>
    </source>
</evidence>
<evidence type="ECO:0000313" key="1">
    <source>
        <dbReference type="EMBL" id="KDB54095.1"/>
    </source>
</evidence>
<dbReference type="PANTHER" id="PTHR35530:SF2">
    <property type="entry name" value="BSL4019 PROTEIN"/>
    <property type="match status" value="1"/>
</dbReference>
<dbReference type="RefSeq" id="WP_037477481.1">
    <property type="nucleotide sequence ID" value="NZ_AZRA01000007.1"/>
</dbReference>
<accession>A0A059KRX4</accession>
<dbReference type="EMBL" id="AZRA01000007">
    <property type="protein sequence ID" value="KDB54095.1"/>
    <property type="molecule type" value="Genomic_DNA"/>
</dbReference>
<dbReference type="Proteomes" id="UP000026714">
    <property type="component" value="Unassembled WGS sequence"/>
</dbReference>